<evidence type="ECO:0000256" key="4">
    <source>
        <dbReference type="ARBA" id="ARBA00023242"/>
    </source>
</evidence>
<sequence length="414" mass="48248">MVSDSELLTRLREILRSSDLDTATAGSVRRKLEADFGVDLSDRKKFIRDQIDIYLETQTKPQGEEAEEEDEVGETSENAEQNDDVKEEDEEEEEEEEEEKESKSKRRKTVDKVVVKRGGFNKICSLSPQLQEFVGVPEMARTEVVKRIWAYIREKDLQDPKNRRNIRCDESLHSLFRVNSINMFQMNKVLSKHIWPLSREDEPVKQKKKVEESDHSISEGDVSNVAEQEEEEEVEVKKVGRRKENKKRRSTKVDKEVKKRGGGGGFTKLCSLSPELQKFTGMSALARTEVVKKLWIYIRENNLQDPKNKRDIICDESLRGLFDLQTTLHKRKSSLKRRKKKILVLTFYLTPAFLAVFLTLKDPTDKRRTVCDDKLKELFGDDSFNGFLSLRCSDYSFSSRWDRLTPKCKYFEPN</sequence>
<dbReference type="Gene3D" id="1.10.245.10">
    <property type="entry name" value="SWIB/MDM2 domain"/>
    <property type="match status" value="2"/>
</dbReference>
<feature type="domain" description="DEK-C" evidence="8">
    <location>
        <begin position="1"/>
        <end position="56"/>
    </location>
</feature>
<keyword evidence="4" id="KW-0539">Nucleus</keyword>
<dbReference type="Proteomes" id="UP000290289">
    <property type="component" value="Chromosome 5"/>
</dbReference>
<dbReference type="FunFam" id="1.10.245.10:FF:000004">
    <property type="entry name" value="Upstream activation factor subunit"/>
    <property type="match status" value="1"/>
</dbReference>
<keyword evidence="6" id="KW-1133">Transmembrane helix</keyword>
<evidence type="ECO:0000256" key="3">
    <source>
        <dbReference type="ARBA" id="ARBA00023163"/>
    </source>
</evidence>
<comment type="subcellular location">
    <subcellularLocation>
        <location evidence="1">Nucleus</location>
    </subcellularLocation>
</comment>
<evidence type="ECO:0000259" key="8">
    <source>
        <dbReference type="PROSITE" id="PS51998"/>
    </source>
</evidence>
<comment type="caution">
    <text evidence="9">The sequence shown here is derived from an EMBL/GenBank/DDBJ whole genome shotgun (WGS) entry which is preliminary data.</text>
</comment>
<evidence type="ECO:0000313" key="10">
    <source>
        <dbReference type="Proteomes" id="UP000290289"/>
    </source>
</evidence>
<organism evidence="9 10">
    <name type="scientific">Malus domestica</name>
    <name type="common">Apple</name>
    <name type="synonym">Pyrus malus</name>
    <dbReference type="NCBI Taxonomy" id="3750"/>
    <lineage>
        <taxon>Eukaryota</taxon>
        <taxon>Viridiplantae</taxon>
        <taxon>Streptophyta</taxon>
        <taxon>Embryophyta</taxon>
        <taxon>Tracheophyta</taxon>
        <taxon>Spermatophyta</taxon>
        <taxon>Magnoliopsida</taxon>
        <taxon>eudicotyledons</taxon>
        <taxon>Gunneridae</taxon>
        <taxon>Pentapetalae</taxon>
        <taxon>rosids</taxon>
        <taxon>fabids</taxon>
        <taxon>Rosales</taxon>
        <taxon>Rosaceae</taxon>
        <taxon>Amygdaloideae</taxon>
        <taxon>Maleae</taxon>
        <taxon>Malus</taxon>
    </lineage>
</organism>
<keyword evidence="6" id="KW-0812">Transmembrane</keyword>
<evidence type="ECO:0000256" key="1">
    <source>
        <dbReference type="ARBA" id="ARBA00004123"/>
    </source>
</evidence>
<dbReference type="Pfam" id="PF02201">
    <property type="entry name" value="SWIB"/>
    <property type="match status" value="2"/>
</dbReference>
<dbReference type="GO" id="GO:0001181">
    <property type="term" value="F:RNA polymerase I general transcription initiation factor activity"/>
    <property type="evidence" value="ECO:0007669"/>
    <property type="project" value="UniProtKB-ARBA"/>
</dbReference>
<dbReference type="AlphaFoldDB" id="A0A498K1J0"/>
<dbReference type="PANTHER" id="PTHR13844">
    <property type="entry name" value="SWI/SNF-RELATED MATRIX-ASSOCIATED ACTIN-DEPENDENT REGULATOR OF CHROMATIN SUBFAMILY D"/>
    <property type="match status" value="1"/>
</dbReference>
<dbReference type="InterPro" id="IPR036885">
    <property type="entry name" value="SWIB_MDM2_dom_sf"/>
</dbReference>
<feature type="domain" description="DM2" evidence="7">
    <location>
        <begin position="119"/>
        <end position="196"/>
    </location>
</feature>
<keyword evidence="10" id="KW-1185">Reference proteome</keyword>
<keyword evidence="2" id="KW-0805">Transcription regulation</keyword>
<evidence type="ECO:0000256" key="2">
    <source>
        <dbReference type="ARBA" id="ARBA00023015"/>
    </source>
</evidence>
<name>A0A498K1J0_MALDO</name>
<evidence type="ECO:0000256" key="6">
    <source>
        <dbReference type="SAM" id="Phobius"/>
    </source>
</evidence>
<feature type="domain" description="DM2" evidence="7">
    <location>
        <begin position="265"/>
        <end position="345"/>
    </location>
</feature>
<dbReference type="SUPFAM" id="SSF109715">
    <property type="entry name" value="DEK C-terminal domain"/>
    <property type="match status" value="1"/>
</dbReference>
<feature type="region of interest" description="Disordered" evidence="5">
    <location>
        <begin position="201"/>
        <end position="260"/>
    </location>
</feature>
<keyword evidence="6" id="KW-0472">Membrane</keyword>
<evidence type="ECO:0008006" key="11">
    <source>
        <dbReference type="Google" id="ProtNLM"/>
    </source>
</evidence>
<feature type="compositionally biased region" description="Basic and acidic residues" evidence="5">
    <location>
        <begin position="201"/>
        <end position="218"/>
    </location>
</feature>
<keyword evidence="3" id="KW-0804">Transcription</keyword>
<dbReference type="GO" id="GO:0000500">
    <property type="term" value="C:RNA polymerase I upstream activating factor complex"/>
    <property type="evidence" value="ECO:0007669"/>
    <property type="project" value="UniProtKB-ARBA"/>
</dbReference>
<feature type="compositionally biased region" description="Acidic residues" evidence="5">
    <location>
        <begin position="80"/>
        <end position="99"/>
    </location>
</feature>
<feature type="compositionally biased region" description="Basic residues" evidence="5">
    <location>
        <begin position="239"/>
        <end position="250"/>
    </location>
</feature>
<feature type="compositionally biased region" description="Acidic residues" evidence="5">
    <location>
        <begin position="64"/>
        <end position="74"/>
    </location>
</feature>
<dbReference type="Gene3D" id="1.10.10.60">
    <property type="entry name" value="Homeodomain-like"/>
    <property type="match status" value="1"/>
</dbReference>
<dbReference type="InterPro" id="IPR014876">
    <property type="entry name" value="DEK_C"/>
</dbReference>
<reference evidence="9 10" key="1">
    <citation type="submission" date="2018-10" db="EMBL/GenBank/DDBJ databases">
        <title>A high-quality apple genome assembly.</title>
        <authorList>
            <person name="Hu J."/>
        </authorList>
    </citation>
    <scope>NUCLEOTIDE SEQUENCE [LARGE SCALE GENOMIC DNA]</scope>
    <source>
        <strain evidence="10">cv. HFTH1</strain>
        <tissue evidence="9">Young leaf</tissue>
    </source>
</reference>
<dbReference type="PROSITE" id="PS51998">
    <property type="entry name" value="DEK_C"/>
    <property type="match status" value="1"/>
</dbReference>
<evidence type="ECO:0000259" key="7">
    <source>
        <dbReference type="PROSITE" id="PS51925"/>
    </source>
</evidence>
<feature type="transmembrane region" description="Helical" evidence="6">
    <location>
        <begin position="342"/>
        <end position="360"/>
    </location>
</feature>
<proteinExistence type="predicted"/>
<gene>
    <name evidence="9" type="ORF">DVH24_021586</name>
</gene>
<evidence type="ECO:0000313" key="9">
    <source>
        <dbReference type="EMBL" id="RXH99784.1"/>
    </source>
</evidence>
<dbReference type="SMART" id="SM00151">
    <property type="entry name" value="SWIB"/>
    <property type="match status" value="2"/>
</dbReference>
<dbReference type="EMBL" id="RDQH01000331">
    <property type="protein sequence ID" value="RXH99784.1"/>
    <property type="molecule type" value="Genomic_DNA"/>
</dbReference>
<dbReference type="SUPFAM" id="SSF47592">
    <property type="entry name" value="SWIB/MDM2 domain"/>
    <property type="match status" value="3"/>
</dbReference>
<dbReference type="STRING" id="3750.A0A498K1J0"/>
<protein>
    <recommendedName>
        <fullName evidence="11">DM2 domain-containing protein</fullName>
    </recommendedName>
</protein>
<feature type="region of interest" description="Disordered" evidence="5">
    <location>
        <begin position="56"/>
        <end position="108"/>
    </location>
</feature>
<dbReference type="Pfam" id="PF08766">
    <property type="entry name" value="DEK_C"/>
    <property type="match status" value="1"/>
</dbReference>
<evidence type="ECO:0000256" key="5">
    <source>
        <dbReference type="SAM" id="MobiDB-lite"/>
    </source>
</evidence>
<accession>A0A498K1J0</accession>
<dbReference type="InterPro" id="IPR019835">
    <property type="entry name" value="SWIB_domain"/>
</dbReference>
<dbReference type="CDD" id="cd10567">
    <property type="entry name" value="SWIB-MDM2_like"/>
    <property type="match status" value="2"/>
</dbReference>
<dbReference type="PROSITE" id="PS51925">
    <property type="entry name" value="SWIB_MDM2"/>
    <property type="match status" value="2"/>
</dbReference>
<dbReference type="InterPro" id="IPR003121">
    <property type="entry name" value="SWIB_MDM2_domain"/>
</dbReference>